<dbReference type="EMBL" id="CM017324">
    <property type="protein sequence ID" value="KAE8037821.1"/>
    <property type="molecule type" value="Genomic_DNA"/>
</dbReference>
<dbReference type="Proteomes" id="UP000327013">
    <property type="component" value="Chromosome 4"/>
</dbReference>
<protein>
    <recommendedName>
        <fullName evidence="3">DUF506 domain-containing protein</fullName>
    </recommendedName>
</protein>
<dbReference type="NCBIfam" id="TIGR01615">
    <property type="entry name" value="A_thal_3542"/>
    <property type="match status" value="1"/>
</dbReference>
<dbReference type="Pfam" id="PF04720">
    <property type="entry name" value="PDDEXK_6"/>
    <property type="match status" value="1"/>
</dbReference>
<dbReference type="OrthoDB" id="548115at2759"/>
<dbReference type="PANTHER" id="PTHR31579">
    <property type="entry name" value="OS03G0796600 PROTEIN"/>
    <property type="match status" value="1"/>
</dbReference>
<name>A0A660KQ16_9ROSI</name>
<proteinExistence type="predicted"/>
<evidence type="ECO:0008006" key="3">
    <source>
        <dbReference type="Google" id="ProtNLM"/>
    </source>
</evidence>
<accession>A0A660KQ16</accession>
<sequence>MAGLGRTTKRVTDPLNDKVRDRLVGKDQTQLSYVSSGSEHSPDDSPCLAELVHGFLENDCQTDCHADDMDSKRVDSAAVLPGEVEDILRSTAGDNAVDSYMNMLVGHVSQAAERFSCLPRSNRNVFRRNVMAYLREVGHNAAICKTRWESSGGLTAGNYEFIDVVQPEFSTWHPTRYIVEFDFAAQFEIARPTEQYTKLLRSLPRVFVGRSEALKKVVKVMCNVAKRTLRSRDLSVPPWRKNRYMQNKWFGPYRRTTNLVPENVGGGKCKFVGFDDAVSVVNVSHRGFFVRTR</sequence>
<gene>
    <name evidence="1" type="ORF">FH972_010376</name>
</gene>
<dbReference type="InterPro" id="IPR006502">
    <property type="entry name" value="PDDEXK-like"/>
</dbReference>
<keyword evidence="2" id="KW-1185">Reference proteome</keyword>
<evidence type="ECO:0000313" key="2">
    <source>
        <dbReference type="Proteomes" id="UP000327013"/>
    </source>
</evidence>
<dbReference type="AlphaFoldDB" id="A0A660KQ16"/>
<evidence type="ECO:0000313" key="1">
    <source>
        <dbReference type="EMBL" id="KAE8037821.1"/>
    </source>
</evidence>
<reference evidence="1 2" key="1">
    <citation type="submission" date="2019-06" db="EMBL/GenBank/DDBJ databases">
        <title>A chromosomal-level reference genome of Carpinus fangiana (Coryloideae, Betulaceae).</title>
        <authorList>
            <person name="Yang X."/>
            <person name="Wang Z."/>
            <person name="Zhang L."/>
            <person name="Hao G."/>
            <person name="Liu J."/>
            <person name="Yang Y."/>
        </authorList>
    </citation>
    <scope>NUCLEOTIDE SEQUENCE [LARGE SCALE GENOMIC DNA]</scope>
    <source>
        <strain evidence="1">Cfa_2016G</strain>
        <tissue evidence="1">Leaf</tissue>
    </source>
</reference>
<organism evidence="1 2">
    <name type="scientific">Carpinus fangiana</name>
    <dbReference type="NCBI Taxonomy" id="176857"/>
    <lineage>
        <taxon>Eukaryota</taxon>
        <taxon>Viridiplantae</taxon>
        <taxon>Streptophyta</taxon>
        <taxon>Embryophyta</taxon>
        <taxon>Tracheophyta</taxon>
        <taxon>Spermatophyta</taxon>
        <taxon>Magnoliopsida</taxon>
        <taxon>eudicotyledons</taxon>
        <taxon>Gunneridae</taxon>
        <taxon>Pentapetalae</taxon>
        <taxon>rosids</taxon>
        <taxon>fabids</taxon>
        <taxon>Fagales</taxon>
        <taxon>Betulaceae</taxon>
        <taxon>Carpinus</taxon>
    </lineage>
</organism>
<dbReference type="PANTHER" id="PTHR31579:SF84">
    <property type="entry name" value="F21O3.6 PROTEIN"/>
    <property type="match status" value="1"/>
</dbReference>